<comment type="caution">
    <text evidence="2">The sequence shown here is derived from an EMBL/GenBank/DDBJ whole genome shotgun (WGS) entry which is preliminary data.</text>
</comment>
<dbReference type="SUPFAM" id="SSF53474">
    <property type="entry name" value="alpha/beta-Hydrolases"/>
    <property type="match status" value="1"/>
</dbReference>
<dbReference type="Proteomes" id="UP000546162">
    <property type="component" value="Unassembled WGS sequence"/>
</dbReference>
<dbReference type="AlphaFoldDB" id="A0A7W7H2K5"/>
<dbReference type="InterPro" id="IPR000073">
    <property type="entry name" value="AB_hydrolase_1"/>
</dbReference>
<dbReference type="Gene3D" id="3.40.50.1820">
    <property type="entry name" value="alpha/beta hydrolase"/>
    <property type="match status" value="1"/>
</dbReference>
<dbReference type="RefSeq" id="WP_239177263.1">
    <property type="nucleotide sequence ID" value="NZ_BAABFG010000005.1"/>
</dbReference>
<dbReference type="InterPro" id="IPR050471">
    <property type="entry name" value="AB_hydrolase"/>
</dbReference>
<evidence type="ECO:0000259" key="1">
    <source>
        <dbReference type="Pfam" id="PF00561"/>
    </source>
</evidence>
<gene>
    <name evidence="2" type="ORF">BJY16_006283</name>
</gene>
<evidence type="ECO:0000313" key="3">
    <source>
        <dbReference type="Proteomes" id="UP000546162"/>
    </source>
</evidence>
<proteinExistence type="predicted"/>
<reference evidence="2 3" key="1">
    <citation type="submission" date="2020-08" db="EMBL/GenBank/DDBJ databases">
        <title>Sequencing the genomes of 1000 actinobacteria strains.</title>
        <authorList>
            <person name="Klenk H.-P."/>
        </authorList>
    </citation>
    <scope>NUCLEOTIDE SEQUENCE [LARGE SCALE GENOMIC DNA]</scope>
    <source>
        <strain evidence="2 3">DSM 45809</strain>
    </source>
</reference>
<evidence type="ECO:0000313" key="2">
    <source>
        <dbReference type="EMBL" id="MBB4742824.1"/>
    </source>
</evidence>
<dbReference type="PANTHER" id="PTHR43433">
    <property type="entry name" value="HYDROLASE, ALPHA/BETA FOLD FAMILY PROTEIN"/>
    <property type="match status" value="1"/>
</dbReference>
<dbReference type="GO" id="GO:0046503">
    <property type="term" value="P:glycerolipid catabolic process"/>
    <property type="evidence" value="ECO:0007669"/>
    <property type="project" value="TreeGrafter"/>
</dbReference>
<organism evidence="2 3">
    <name type="scientific">Actinoplanes octamycinicus</name>
    <dbReference type="NCBI Taxonomy" id="135948"/>
    <lineage>
        <taxon>Bacteria</taxon>
        <taxon>Bacillati</taxon>
        <taxon>Actinomycetota</taxon>
        <taxon>Actinomycetes</taxon>
        <taxon>Micromonosporales</taxon>
        <taxon>Micromonosporaceae</taxon>
        <taxon>Actinoplanes</taxon>
    </lineage>
</organism>
<dbReference type="InterPro" id="IPR029058">
    <property type="entry name" value="AB_hydrolase_fold"/>
</dbReference>
<feature type="domain" description="AB hydrolase-1" evidence="1">
    <location>
        <begin position="23"/>
        <end position="266"/>
    </location>
</feature>
<protein>
    <submittedName>
        <fullName evidence="2">Pimeloyl-ACP methyl ester carboxylesterase</fullName>
    </submittedName>
</protein>
<dbReference type="GO" id="GO:0004806">
    <property type="term" value="F:triacylglycerol lipase activity"/>
    <property type="evidence" value="ECO:0007669"/>
    <property type="project" value="TreeGrafter"/>
</dbReference>
<keyword evidence="3" id="KW-1185">Reference proteome</keyword>
<accession>A0A7W7H2K5</accession>
<name>A0A7W7H2K5_9ACTN</name>
<dbReference type="Pfam" id="PF00561">
    <property type="entry name" value="Abhydrolase_1"/>
    <property type="match status" value="1"/>
</dbReference>
<dbReference type="EMBL" id="JACHNB010000001">
    <property type="protein sequence ID" value="MBB4742824.1"/>
    <property type="molecule type" value="Genomic_DNA"/>
</dbReference>
<sequence length="292" mass="31419">MGIARHGAVEIAYEVEGPEDGVPLLLIMGLSLSMSFWPEGFRRRLVEHGFRVARFDNRDAGRSTHLTELGLPSPLVWVTGRWHGYSLTDMAGDAVAVLDDLGWPSAHVVGVSLGGMIAQTLACRFPDRVRTLTSISSTPASHIGRPHPRAMVALAPLPVRDSAAAARRMVRIFRVVGSPGYPRDEEWIAEAARRDFDEAHDPNGVRRQLAAILSAGDRRPLLRELKMPVLVVHGTEDLLVRPAGGTETAQAVPGAKLVVFTGMGHDLPDALQPAIAGDIAALARLGSEPLRG</sequence>
<dbReference type="PANTHER" id="PTHR43433:SF5">
    <property type="entry name" value="AB HYDROLASE-1 DOMAIN-CONTAINING PROTEIN"/>
    <property type="match status" value="1"/>
</dbReference>